<dbReference type="Gene3D" id="1.25.40.10">
    <property type="entry name" value="Tetratricopeptide repeat domain"/>
    <property type="match status" value="1"/>
</dbReference>
<name>A0A1G2QXE9_9BACT</name>
<dbReference type="InterPro" id="IPR011990">
    <property type="entry name" value="TPR-like_helical_dom_sf"/>
</dbReference>
<accession>A0A1G2QXE9</accession>
<dbReference type="STRING" id="1802448.A2672_00880"/>
<sequence length="222" mass="24536">MIMNKNNLTIIVVLLVIIGGFWFWQSQPAGVVAPSGVVSSSTPFTATTSASDPKIELGTSSAPRVTKGVVPNLGHQVVYKTGLTVEQKKAIVSSIEQARGVLASDKFNFDAWIDLANVTSGAGDDNYAIEILKFVSLNTPKWALPESNLGMIYGYHIHDNTTAESHFRIALEREPNVAYYWIQTAQFFIDIDNEAEARRVLQTGKNKKVTDYQRLEQMLKSL</sequence>
<organism evidence="1 2">
    <name type="scientific">Candidatus Wildermuthbacteria bacterium RIFCSPHIGHO2_01_FULL_49_22b</name>
    <dbReference type="NCBI Taxonomy" id="1802448"/>
    <lineage>
        <taxon>Bacteria</taxon>
        <taxon>Candidatus Wildermuthiibacteriota</taxon>
    </lineage>
</organism>
<dbReference type="EMBL" id="MHTT01000023">
    <property type="protein sequence ID" value="OHA65038.1"/>
    <property type="molecule type" value="Genomic_DNA"/>
</dbReference>
<reference evidence="1 2" key="1">
    <citation type="journal article" date="2016" name="Nat. Commun.">
        <title>Thousands of microbial genomes shed light on interconnected biogeochemical processes in an aquifer system.</title>
        <authorList>
            <person name="Anantharaman K."/>
            <person name="Brown C.T."/>
            <person name="Hug L.A."/>
            <person name="Sharon I."/>
            <person name="Castelle C.J."/>
            <person name="Probst A.J."/>
            <person name="Thomas B.C."/>
            <person name="Singh A."/>
            <person name="Wilkins M.J."/>
            <person name="Karaoz U."/>
            <person name="Brodie E.L."/>
            <person name="Williams K.H."/>
            <person name="Hubbard S.S."/>
            <person name="Banfield J.F."/>
        </authorList>
    </citation>
    <scope>NUCLEOTIDE SEQUENCE [LARGE SCALE GENOMIC DNA]</scope>
</reference>
<dbReference type="Proteomes" id="UP000178065">
    <property type="component" value="Unassembled WGS sequence"/>
</dbReference>
<evidence type="ECO:0000313" key="1">
    <source>
        <dbReference type="EMBL" id="OHA65038.1"/>
    </source>
</evidence>
<evidence type="ECO:0000313" key="2">
    <source>
        <dbReference type="Proteomes" id="UP000178065"/>
    </source>
</evidence>
<evidence type="ECO:0008006" key="3">
    <source>
        <dbReference type="Google" id="ProtNLM"/>
    </source>
</evidence>
<comment type="caution">
    <text evidence="1">The sequence shown here is derived from an EMBL/GenBank/DDBJ whole genome shotgun (WGS) entry which is preliminary data.</text>
</comment>
<proteinExistence type="predicted"/>
<protein>
    <recommendedName>
        <fullName evidence="3">Tetratricopeptide repeat protein</fullName>
    </recommendedName>
</protein>
<dbReference type="AlphaFoldDB" id="A0A1G2QXE9"/>
<gene>
    <name evidence="1" type="ORF">A2672_00880</name>
</gene>
<dbReference type="SUPFAM" id="SSF48452">
    <property type="entry name" value="TPR-like"/>
    <property type="match status" value="1"/>
</dbReference>